<dbReference type="RefSeq" id="WP_309955151.1">
    <property type="nucleotide sequence ID" value="NZ_JAVDUJ010000001.1"/>
</dbReference>
<evidence type="ECO:0000256" key="2">
    <source>
        <dbReference type="ARBA" id="ARBA00022679"/>
    </source>
</evidence>
<dbReference type="Gene3D" id="3.40.47.10">
    <property type="match status" value="1"/>
</dbReference>
<dbReference type="SUPFAM" id="SSF51735">
    <property type="entry name" value="NAD(P)-binding Rossmann-fold domains"/>
    <property type="match status" value="1"/>
</dbReference>
<dbReference type="InterPro" id="IPR016035">
    <property type="entry name" value="Acyl_Trfase/lysoPLipase"/>
</dbReference>
<sequence>MTTLFQQLNSGVPYILQFAGQAAPWKEELAQLREDPILSAELIQLDQQATQILAPVLPEITQITGGKLQLLEPNVANAAFASVPGIFLCQYAALRELGLSAKPLAVLGYSQGVLAVELLKNAAGEVQMDGCSEIKAAQILALARLIGAAATRVTRKIDAAPRGQATSMLAVRGVPNTQIAELATESGVTVAIVNSASRATLSGNPQSLIKAAQKIAQLADWQNKALEEKTAGVQALTPSCEFLPVDAPFHSPLLDPAVALVAAWVQDCDFGELNVMNLARKVLTEHVDWCAEITQALSLKPEWIVDLGPGTSLRTITSALTAGHGLGIAEAGDAHGRDLLQLPGAKFAKSVNYAQFAPSIAMLNGKKVLQTKFTTLTGRAPVLLAGMTPTTVEAEIVAAAANAGYWVEMAGGGQVTEEVFLSNLADLKKQLNPGQTAQFNAMFMDRYLWNLQFGTQHIVSRERRNGAPIDGLVISAGIPEVDEANELIAQLREAGFPYLAFKPGTVDQIRQVLEIAKANSEIPIILMVEDGHAGGHHSWEDLAHLLLGTYAQIRSQKNTVLCVGGGLGDPARAAQFLTGEWALSYVNTVMPVDGIFIGTTAMTAKEAHTTDAVKELLVRTPGISFAQNNGWVGSGEVSGGMTSGISHLHADMYEIDNAAARASRLLVKANDAQFRHNHRDEIIAAINATAKPYFGELEQMTYAQVLQRYAELTYPDADLSWVKRFHELLQRCEARLCDRDAGEISTLFPDLKQAENPFECIEQLLAVYPNAASITFTVFDAAWFIELCRKYPKPVPFVPAIDESLMKWWGTDGLWQSHDPRYDADQVRIIPGPVSVAAIETVNEPIADILARYERAAIQAVESAADGAVVVDSQQVPQIFARIAADFDEYVRRVPHIVWHGHLITNPAHVLDRYQIEVTEVGYDIVVDLDTLWSDSSASHHSVKLLRIPLILNDVENGALPVVDDLRLPAVMHEMLCATAGVGAKNVMGDDIPQLPKIQPSNLSEFGEARYTFQINDELGALHAGVTASTLSAQLHLAEIVPAALLGLCWPAIYAALGSAEVNNFPVIEGLFNAVHLDHSETLNVMQIPQTATIEATSYCAQIAESASGRIVTVETILRFKNQERSVGDLVNPDTDREIGRFSERFAIRGRAEGALLPAEPWLGAQIESQMRSGKRALLRKVQVAAPQDMTAFAMVSGDYNPIHTSSRAAKIAGLDAPLVHGMWLCAAAQHTVSAEDENGMSWNIESWLYRMYGLVALSDQIDISVERIGTATGGRVVLEVISKVAGEIVSQATAIASPKRTAYVFPGQGIQKAGMALDERIDSAAARDIWERADAYTRKELDFSILAIVRDNPTTLVAKGITYRHPQGVLNLTQFTQVALAAVAFAQTARLEEAGALVDGAYFAGHSLGEYTALSAYGKMMSLETVLGIVFQRGSTMHHLVPRDETGNSEYKMGALRPNQFGVTDADVAAYVAQVSRESGEFLEIVNYNLAGAQYAVAGTNAGIAALAQDATARATAAGGKTPFMLIPGVDVPFHSTRLRDGVEDFAAVLAQRLPHEIDFARLENRYIPNLVARPFAFTKEFCSSILDVVPSAYVQDLQLRWETIDWDTERGEIGRNLLVELLSWQFASPVRWIETQDFLFSQSRIEEFVEIGLGHAPTLANLAVKTLQLPKFANKKVKVLNVQRDSAIVYRADEPTVFATSNSKTTDFADRESKNAAVENTVAELPEVDLPNLGDTNLARMADPNAASAALIATPAAPEALSAGAKNPEINFDAADALKVLLAYSTKIDLAQISAQDTIEILTNGVSSKRNQLLMDISAELGLSALEGGAEASIAELTKNICVAAHNYTPFGPVLSEIIAEHIRRLFGAAGASLSDIAKHVSTQWQLGAGWQSWVTAFVLLQTREGKSTRGGELAALPIPASMPEVFALIDQAVINVGKFLAVTVAKPSANNAKGAGGAMVDAAALDEFKNFITGSLAENARDLLTRLGQTAIVENSGATDNELIETVTAELGASWTKLVANVFDSRKAVELNDRWATAREDVTRIALGVQISANFAATGAEVARQAVYLSEQTSDTEIKTRLLEIAQQAVDFSPGEFSGQIAVVTGMTPQSIAGAVTAKLLAGGATVIATASHISQQRLVDIRNLYRQSARGDAALWLVPANLGSYRDIDALIDWIGTEQTENIGGTTHLVKPALNPDLLFPFAAPRVMGTMEEAGPRAENEMRIMLWGVERLITGLGILGGEHHISHRLHTILPGSPNRGRFGGDGAYGEVKSALDAICNKWRVEPWGKHVTLAHARIGWVRGTGLMGGNDPLIAAVEAKGVRTWTTSEIAEKLIEISTAEARKRALDAPIDADFTGGLDEIDFTELTAQAGEHEAQVQTSAELVPDQMIQALPSPKQMKLAQGAELFPQGSAKPAEMIVIVGIGEVGTWGSARTRFAAELGIQDDGKVELTAAGVLELAWMMGLLTWHESPQAGWYDTADNLVEEQDIYSRFRDEVVARSGIRRLTDEESIHDAATTDMVTVFLDHPISFTVSSEAEARAYFNADPQFTQISRASDDHKLWKVTRLKGATTLVPRRTTLSRFIAGQFPQGFDPQKWGIPAAMLESADKMAAWNLVATVDAFISAGFSPAELLQVVHPSSVGCTQGTGFGGMSSMRKLFVERFLNESVPQDILQETLPNVIAAHTMQAYVGGYGAMVQPVAACATAAVSLEEGVDKIATGKASFVVTGGIDDLSVESLEGFGFMNATADSQSLVDRGIHERFCSRAGDSRRDGFVEAQGGGTVLIARGDLALEMGLPVYGVVGYVQSFADGMHTSIPAPGIGALAAGQGGKESRLACALAELGVSSDDIAIVSKHDTSTKANDPNEAELHHLLAQALGRTPGNPLYVISQKTLTGHAKGGAALFQIAGMTQVFATGMIPANRSLDNLDPEFAVRDYLVWLRDPLNYGEHLPIKAGLITSLGFGHVSSVIALVHPGAFEAAIMRTHGTAALQQWREAALSRLHAGAQHLSQAMIGREALYQPQTGRRLPDVAHEAEISMLLDLDARLGTDGKYGE</sequence>
<dbReference type="Pfam" id="PF02801">
    <property type="entry name" value="Ketoacyl-synt_C"/>
    <property type="match status" value="1"/>
</dbReference>
<dbReference type="InterPro" id="IPR016039">
    <property type="entry name" value="Thiolase-like"/>
</dbReference>
<dbReference type="EMBL" id="JAVDUJ010000001">
    <property type="protein sequence ID" value="MDR6938936.1"/>
    <property type="molecule type" value="Genomic_DNA"/>
</dbReference>
<dbReference type="PROSITE" id="PS52004">
    <property type="entry name" value="KS3_2"/>
    <property type="match status" value="1"/>
</dbReference>
<keyword evidence="5" id="KW-0560">Oxidoreductase</keyword>
<dbReference type="SUPFAM" id="SSF53901">
    <property type="entry name" value="Thiolase-like"/>
    <property type="match status" value="2"/>
</dbReference>
<dbReference type="SUPFAM" id="SSF51412">
    <property type="entry name" value="Inosine monophosphate dehydrogenase (IMPDH)"/>
    <property type="match status" value="1"/>
</dbReference>
<dbReference type="GO" id="GO:0016746">
    <property type="term" value="F:acyltransferase activity"/>
    <property type="evidence" value="ECO:0007669"/>
    <property type="project" value="UniProtKB-KW"/>
</dbReference>
<protein>
    <submittedName>
        <fullName evidence="7">Fatty acid synthase</fullName>
        <ecNumber evidence="7">2.3.1.-</ecNumber>
    </submittedName>
</protein>
<comment type="similarity">
    <text evidence="1">Belongs to the enoyl-CoA hydratase/isomerase family.</text>
</comment>
<evidence type="ECO:0000313" key="8">
    <source>
        <dbReference type="Proteomes" id="UP001266099"/>
    </source>
</evidence>
<accession>A0ABU1T0V4</accession>
<gene>
    <name evidence="7" type="ORF">J2S36_000479</name>
</gene>
<dbReference type="SMART" id="SM00825">
    <property type="entry name" value="PKS_KS"/>
    <property type="match status" value="1"/>
</dbReference>
<dbReference type="InterPro" id="IPR003965">
    <property type="entry name" value="Fatty_acid_synthase"/>
</dbReference>
<comment type="caution">
    <text evidence="7">The sequence shown here is derived from an EMBL/GenBank/DDBJ whole genome shotgun (WGS) entry which is preliminary data.</text>
</comment>
<keyword evidence="8" id="KW-1185">Reference proteome</keyword>
<evidence type="ECO:0000259" key="6">
    <source>
        <dbReference type="PROSITE" id="PS52004"/>
    </source>
</evidence>
<dbReference type="Gene3D" id="1.20.930.70">
    <property type="match status" value="1"/>
</dbReference>
<dbReference type="Gene3D" id="3.40.366.10">
    <property type="entry name" value="Malonyl-Coenzyme A Acyl Carrier Protein, domain 2"/>
    <property type="match status" value="2"/>
</dbReference>
<keyword evidence="4" id="KW-0521">NADP</keyword>
<dbReference type="SUPFAM" id="SSF54637">
    <property type="entry name" value="Thioesterase/thiol ester dehydrase-isomerase"/>
    <property type="match status" value="1"/>
</dbReference>
<dbReference type="InterPro" id="IPR013785">
    <property type="entry name" value="Aldolase_TIM"/>
</dbReference>
<dbReference type="InterPro" id="IPR014043">
    <property type="entry name" value="Acyl_transferase_dom"/>
</dbReference>
<evidence type="ECO:0000256" key="1">
    <source>
        <dbReference type="ARBA" id="ARBA00005254"/>
    </source>
</evidence>
<dbReference type="SUPFAM" id="SSF52151">
    <property type="entry name" value="FabD/lysophospholipase-like"/>
    <property type="match status" value="2"/>
</dbReference>
<evidence type="ECO:0000256" key="4">
    <source>
        <dbReference type="ARBA" id="ARBA00022857"/>
    </source>
</evidence>
<dbReference type="InterPro" id="IPR014031">
    <property type="entry name" value="Ketoacyl_synth_C"/>
</dbReference>
<evidence type="ECO:0000256" key="3">
    <source>
        <dbReference type="ARBA" id="ARBA00022801"/>
    </source>
</evidence>
<dbReference type="Gene3D" id="3.20.20.70">
    <property type="entry name" value="Aldolase class I"/>
    <property type="match status" value="1"/>
</dbReference>
<dbReference type="Pfam" id="PF00698">
    <property type="entry name" value="Acyl_transf_1"/>
    <property type="match status" value="1"/>
</dbReference>
<dbReference type="InterPro" id="IPR020841">
    <property type="entry name" value="PKS_Beta-ketoAc_synthase_dom"/>
</dbReference>
<evidence type="ECO:0000313" key="7">
    <source>
        <dbReference type="EMBL" id="MDR6938936.1"/>
    </source>
</evidence>
<dbReference type="Pfam" id="PF01575">
    <property type="entry name" value="MaoC_dehydratas"/>
    <property type="match status" value="1"/>
</dbReference>
<keyword evidence="7" id="KW-0012">Acyltransferase</keyword>
<dbReference type="Pfam" id="PF18094">
    <property type="entry name" value="DNA_pol_B_N"/>
    <property type="match status" value="1"/>
</dbReference>
<dbReference type="InterPro" id="IPR013565">
    <property type="entry name" value="Fas1/AflB-like_central"/>
</dbReference>
<dbReference type="Gene3D" id="3.90.25.70">
    <property type="match status" value="1"/>
</dbReference>
<dbReference type="InterPro" id="IPR002539">
    <property type="entry name" value="MaoC-like_dom"/>
</dbReference>
<dbReference type="Pfam" id="PF00109">
    <property type="entry name" value="ketoacyl-synt"/>
    <property type="match status" value="1"/>
</dbReference>
<dbReference type="InterPro" id="IPR050830">
    <property type="entry name" value="Fungal_FAS"/>
</dbReference>
<reference evidence="7 8" key="1">
    <citation type="submission" date="2023-07" db="EMBL/GenBank/DDBJ databases">
        <title>Sequencing the genomes of 1000 actinobacteria strains.</title>
        <authorList>
            <person name="Klenk H.-P."/>
        </authorList>
    </citation>
    <scope>NUCLEOTIDE SEQUENCE [LARGE SCALE GENOMIC DNA]</scope>
    <source>
        <strain evidence="7 8">DSM 15539</strain>
    </source>
</reference>
<dbReference type="Gene3D" id="3.10.129.10">
    <property type="entry name" value="Hotdog Thioesterase"/>
    <property type="match status" value="1"/>
</dbReference>
<dbReference type="InterPro" id="IPR036291">
    <property type="entry name" value="NAD(P)-bd_dom_sf"/>
</dbReference>
<dbReference type="InterPro" id="IPR029069">
    <property type="entry name" value="HotDog_dom_sf"/>
</dbReference>
<organism evidence="7 8">
    <name type="scientific">Arcanobacterium hippocoleae</name>
    <dbReference type="NCBI Taxonomy" id="149017"/>
    <lineage>
        <taxon>Bacteria</taxon>
        <taxon>Bacillati</taxon>
        <taxon>Actinomycetota</taxon>
        <taxon>Actinomycetes</taxon>
        <taxon>Actinomycetales</taxon>
        <taxon>Actinomycetaceae</taxon>
        <taxon>Arcanobacterium</taxon>
    </lineage>
</organism>
<keyword evidence="2 7" id="KW-0808">Transferase</keyword>
<dbReference type="PANTHER" id="PTHR10982">
    <property type="entry name" value="MALONYL COA-ACYL CARRIER PROTEIN TRANSACYLASE"/>
    <property type="match status" value="1"/>
</dbReference>
<dbReference type="PANTHER" id="PTHR10982:SF21">
    <property type="entry name" value="FATTY ACID SYNTHASE SUBUNIT BETA"/>
    <property type="match status" value="1"/>
</dbReference>
<dbReference type="EC" id="2.3.1.-" evidence="7"/>
<dbReference type="InterPro" id="IPR014030">
    <property type="entry name" value="Ketoacyl_synth_N"/>
</dbReference>
<dbReference type="InterPro" id="IPR001227">
    <property type="entry name" value="Ac_transferase_dom_sf"/>
</dbReference>
<dbReference type="PRINTS" id="PR01483">
    <property type="entry name" value="FASYNTHASE"/>
</dbReference>
<name>A0ABU1T0V4_9ACTO</name>
<dbReference type="CDD" id="cd00828">
    <property type="entry name" value="elong_cond_enzymes"/>
    <property type="match status" value="1"/>
</dbReference>
<dbReference type="SMART" id="SM00827">
    <property type="entry name" value="PKS_AT"/>
    <property type="match status" value="1"/>
</dbReference>
<dbReference type="Proteomes" id="UP001266099">
    <property type="component" value="Unassembled WGS sequence"/>
</dbReference>
<dbReference type="InterPro" id="IPR047224">
    <property type="entry name" value="FAS_alpha_su_C"/>
</dbReference>
<evidence type="ECO:0000256" key="5">
    <source>
        <dbReference type="ARBA" id="ARBA00023002"/>
    </source>
</evidence>
<keyword evidence="3" id="KW-0378">Hydrolase</keyword>
<dbReference type="Gene3D" id="3.40.50.720">
    <property type="entry name" value="NAD(P)-binding Rossmann-like Domain"/>
    <property type="match status" value="1"/>
</dbReference>
<dbReference type="Pfam" id="PF08354">
    <property type="entry name" value="Fas1-AflB-like_hel"/>
    <property type="match status" value="1"/>
</dbReference>
<feature type="domain" description="Ketosynthase family 3 (KS3)" evidence="6">
    <location>
        <begin position="2521"/>
        <end position="2977"/>
    </location>
</feature>
<proteinExistence type="inferred from homology"/>